<proteinExistence type="inferred from homology"/>
<dbReference type="InterPro" id="IPR019734">
    <property type="entry name" value="TPR_rpt"/>
</dbReference>
<evidence type="ECO:0000259" key="5">
    <source>
        <dbReference type="Pfam" id="PF05118"/>
    </source>
</evidence>
<dbReference type="KEGG" id="lsf:I8J32_000275"/>
<evidence type="ECO:0000313" key="6">
    <source>
        <dbReference type="EMBL" id="QSX78441.1"/>
    </source>
</evidence>
<dbReference type="GO" id="GO:0016020">
    <property type="term" value="C:membrane"/>
    <property type="evidence" value="ECO:0007669"/>
    <property type="project" value="TreeGrafter"/>
</dbReference>
<feature type="domain" description="Aspartyl/asparaginy/proline hydroxylase" evidence="5">
    <location>
        <begin position="240"/>
        <end position="403"/>
    </location>
</feature>
<evidence type="ECO:0000256" key="4">
    <source>
        <dbReference type="PROSITE-ProRule" id="PRU00339"/>
    </source>
</evidence>
<evidence type="ECO:0000256" key="2">
    <source>
        <dbReference type="ARBA" id="ARBA00022964"/>
    </source>
</evidence>
<evidence type="ECO:0000256" key="3">
    <source>
        <dbReference type="ARBA" id="ARBA00023002"/>
    </source>
</evidence>
<keyword evidence="7" id="KW-1185">Reference proteome</keyword>
<name>A0A974XZ38_9GAMM</name>
<dbReference type="PANTHER" id="PTHR46332">
    <property type="entry name" value="ASPARTATE BETA-HYDROXYLASE DOMAIN-CONTAINING PROTEIN 2"/>
    <property type="match status" value="1"/>
</dbReference>
<dbReference type="AlphaFoldDB" id="A0A974XZ38"/>
<protein>
    <submittedName>
        <fullName evidence="6">Aspartyl/asparaginyl beta-hydroxylase domain-containing protein</fullName>
    </submittedName>
</protein>
<dbReference type="PANTHER" id="PTHR46332:SF5">
    <property type="entry name" value="ASPARTATE BETA-HYDROXYLASE DOMAIN CONTAINING 2"/>
    <property type="match status" value="1"/>
</dbReference>
<keyword evidence="4" id="KW-0802">TPR repeat</keyword>
<keyword evidence="3" id="KW-0560">Oxidoreductase</keyword>
<dbReference type="InterPro" id="IPR051821">
    <property type="entry name" value="Asp/Asn_beta-hydroxylase"/>
</dbReference>
<dbReference type="InterPro" id="IPR027443">
    <property type="entry name" value="IPNS-like_sf"/>
</dbReference>
<evidence type="ECO:0000256" key="1">
    <source>
        <dbReference type="ARBA" id="ARBA00007730"/>
    </source>
</evidence>
<dbReference type="InterPro" id="IPR007803">
    <property type="entry name" value="Asp/Arg/Pro-Hydrxlase"/>
</dbReference>
<dbReference type="Proteomes" id="UP000639274">
    <property type="component" value="Chromosome"/>
</dbReference>
<organism evidence="6 7">
    <name type="scientific">Agrilutibacter solisilvae</name>
    <dbReference type="NCBI Taxonomy" id="2763317"/>
    <lineage>
        <taxon>Bacteria</taxon>
        <taxon>Pseudomonadati</taxon>
        <taxon>Pseudomonadota</taxon>
        <taxon>Gammaproteobacteria</taxon>
        <taxon>Lysobacterales</taxon>
        <taxon>Lysobacteraceae</taxon>
        <taxon>Agrilutibacter</taxon>
    </lineage>
</organism>
<gene>
    <name evidence="6" type="ORF">I8J32_000275</name>
</gene>
<reference evidence="6 7" key="1">
    <citation type="submission" date="2021-03" db="EMBL/GenBank/DDBJ databases">
        <title>Lysobacter sp. nov. isolated from soil of gangwondo yeongwol, south Korea.</title>
        <authorList>
            <person name="Kim K.R."/>
            <person name="Kim K.H."/>
            <person name="Jeon C.O."/>
        </authorList>
    </citation>
    <scope>NUCLEOTIDE SEQUENCE [LARGE SCALE GENOMIC DNA]</scope>
    <source>
        <strain evidence="6 7">R19</strain>
    </source>
</reference>
<keyword evidence="2" id="KW-0223">Dioxygenase</keyword>
<feature type="repeat" description="TPR" evidence="4">
    <location>
        <begin position="80"/>
        <end position="113"/>
    </location>
</feature>
<dbReference type="Pfam" id="PF05118">
    <property type="entry name" value="Asp_Arg_Hydrox"/>
    <property type="match status" value="1"/>
</dbReference>
<dbReference type="RefSeq" id="WP_200614059.1">
    <property type="nucleotide sequence ID" value="NZ_CP071518.1"/>
</dbReference>
<dbReference type="Gene3D" id="1.25.40.10">
    <property type="entry name" value="Tetratricopeptide repeat domain"/>
    <property type="match status" value="1"/>
</dbReference>
<comment type="similarity">
    <text evidence="1">Belongs to the aspartyl/asparaginyl beta-hydroxylase family.</text>
</comment>
<dbReference type="EMBL" id="CP071518">
    <property type="protein sequence ID" value="QSX78441.1"/>
    <property type="molecule type" value="Genomic_DNA"/>
</dbReference>
<dbReference type="InterPro" id="IPR011990">
    <property type="entry name" value="TPR-like_helical_dom_sf"/>
</dbReference>
<accession>A0A974XZ38</accession>
<dbReference type="SMART" id="SM00028">
    <property type="entry name" value="TPR"/>
    <property type="match status" value="3"/>
</dbReference>
<dbReference type="PROSITE" id="PS50005">
    <property type="entry name" value="TPR"/>
    <property type="match status" value="2"/>
</dbReference>
<feature type="repeat" description="TPR" evidence="4">
    <location>
        <begin position="46"/>
        <end position="79"/>
    </location>
</feature>
<evidence type="ECO:0000313" key="7">
    <source>
        <dbReference type="Proteomes" id="UP000639274"/>
    </source>
</evidence>
<sequence length="433" mass="48039">MPSASPPAPSALDALLAHARQVSATGDAAGAQLCWQKVLEQVPHHPEAWYQLGWQALSEGRYGQAQDCLRRAVAGAPQLAVLHSTLARAYRLDGQFEQALASLERAVLADPLAWGARYEQGEVLVAMGRRRAAAMAWQMALSITPPGQLHVAEVKTMVDRAQAFVGDVRSELGEHLRAQLGDLYAQADSHERRRFDACLGIVEGTRRFATQQPATLPYPRLPAIPFFDRDEFEWVPQIEAAFPAILAELHDLLERPTGFEPYVQSEPGISARQFSALDHTLDWGAFFLWKHGQRIEENCRRCPATEAALAAVPQVHIAERAPVSFFSALKPRTHIPMHFGATNTRLTVHLPLIVPENCAISVGGEVRGWTPGELLIFDDTFEHEAWNRSDSLRVVLIFDVWNPLLSPLERELVTRTIGGLLDFYRGHADLGEL</sequence>
<dbReference type="Gene3D" id="2.60.120.330">
    <property type="entry name" value="B-lactam Antibiotic, Isopenicillin N Synthase, Chain"/>
    <property type="match status" value="1"/>
</dbReference>
<dbReference type="GO" id="GO:0051213">
    <property type="term" value="F:dioxygenase activity"/>
    <property type="evidence" value="ECO:0007669"/>
    <property type="project" value="UniProtKB-KW"/>
</dbReference>
<dbReference type="SUPFAM" id="SSF51197">
    <property type="entry name" value="Clavaminate synthase-like"/>
    <property type="match status" value="1"/>
</dbReference>
<dbReference type="SUPFAM" id="SSF48452">
    <property type="entry name" value="TPR-like"/>
    <property type="match status" value="1"/>
</dbReference>
<dbReference type="Pfam" id="PF14559">
    <property type="entry name" value="TPR_19"/>
    <property type="match status" value="1"/>
</dbReference>